<evidence type="ECO:0000256" key="1">
    <source>
        <dbReference type="SAM" id="Phobius"/>
    </source>
</evidence>
<proteinExistence type="predicted"/>
<organism evidence="2">
    <name type="scientific">marine sediment metagenome</name>
    <dbReference type="NCBI Taxonomy" id="412755"/>
    <lineage>
        <taxon>unclassified sequences</taxon>
        <taxon>metagenomes</taxon>
        <taxon>ecological metagenomes</taxon>
    </lineage>
</organism>
<sequence length="179" mass="18576">MNPHGFDVRPGPFGQLGQIVVDPVVACRLAMEKGNVIAVRILALGAAGIFAVAAQEASNPLATGVFKNQAEQLIALAERPGPETAAPETVFNEGERNLICNFISLAHGLPTESSTALAAHNRLIDVAKQVQDVLQDPDPGVFDPQPIAPGIGGTSALTVALAIFGVVAAAGTAFYFIRR</sequence>
<evidence type="ECO:0000313" key="2">
    <source>
        <dbReference type="EMBL" id="KKL17778.1"/>
    </source>
</evidence>
<dbReference type="EMBL" id="LAZR01039126">
    <property type="protein sequence ID" value="KKL17778.1"/>
    <property type="molecule type" value="Genomic_DNA"/>
</dbReference>
<reference evidence="2" key="1">
    <citation type="journal article" date="2015" name="Nature">
        <title>Complex archaea that bridge the gap between prokaryotes and eukaryotes.</title>
        <authorList>
            <person name="Spang A."/>
            <person name="Saw J.H."/>
            <person name="Jorgensen S.L."/>
            <person name="Zaremba-Niedzwiedzka K."/>
            <person name="Martijn J."/>
            <person name="Lind A.E."/>
            <person name="van Eijk R."/>
            <person name="Schleper C."/>
            <person name="Guy L."/>
            <person name="Ettema T.J."/>
        </authorList>
    </citation>
    <scope>NUCLEOTIDE SEQUENCE</scope>
</reference>
<feature type="transmembrane region" description="Helical" evidence="1">
    <location>
        <begin position="37"/>
        <end position="54"/>
    </location>
</feature>
<accession>A0A0F9E112</accession>
<name>A0A0F9E112_9ZZZZ</name>
<keyword evidence="1" id="KW-0812">Transmembrane</keyword>
<comment type="caution">
    <text evidence="2">The sequence shown here is derived from an EMBL/GenBank/DDBJ whole genome shotgun (WGS) entry which is preliminary data.</text>
</comment>
<protein>
    <submittedName>
        <fullName evidence="2">Uncharacterized protein</fullName>
    </submittedName>
</protein>
<keyword evidence="1" id="KW-0472">Membrane</keyword>
<feature type="transmembrane region" description="Helical" evidence="1">
    <location>
        <begin position="156"/>
        <end position="177"/>
    </location>
</feature>
<gene>
    <name evidence="2" type="ORF">LCGC14_2482120</name>
</gene>
<keyword evidence="1" id="KW-1133">Transmembrane helix</keyword>
<dbReference type="AlphaFoldDB" id="A0A0F9E112"/>